<reference evidence="2" key="1">
    <citation type="submission" date="2019-10" db="EMBL/GenBank/DDBJ databases">
        <authorList>
            <consortium name="DOE Joint Genome Institute"/>
            <person name="Kuo A."/>
            <person name="Miyauchi S."/>
            <person name="Kiss E."/>
            <person name="Drula E."/>
            <person name="Kohler A."/>
            <person name="Sanchez-Garcia M."/>
            <person name="Andreopoulos B."/>
            <person name="Barry K.W."/>
            <person name="Bonito G."/>
            <person name="Buee M."/>
            <person name="Carver A."/>
            <person name="Chen C."/>
            <person name="Cichocki N."/>
            <person name="Clum A."/>
            <person name="Culley D."/>
            <person name="Crous P.W."/>
            <person name="Fauchery L."/>
            <person name="Girlanda M."/>
            <person name="Hayes R."/>
            <person name="Keri Z."/>
            <person name="LaButti K."/>
            <person name="Lipzen A."/>
            <person name="Lombard V."/>
            <person name="Magnuson J."/>
            <person name="Maillard F."/>
            <person name="Morin E."/>
            <person name="Murat C."/>
            <person name="Nolan M."/>
            <person name="Ohm R."/>
            <person name="Pangilinan J."/>
            <person name="Pereira M."/>
            <person name="Perotto S."/>
            <person name="Peter M."/>
            <person name="Riley R."/>
            <person name="Sitrit Y."/>
            <person name="Stielow B."/>
            <person name="Szollosi G."/>
            <person name="Zifcakova L."/>
            <person name="Stursova M."/>
            <person name="Spatafora J.W."/>
            <person name="Tedersoo L."/>
            <person name="Vaario L.-M."/>
            <person name="Yamada A."/>
            <person name="Yan M."/>
            <person name="Wang P."/>
            <person name="Xu J."/>
            <person name="Bruns T."/>
            <person name="Baldrian P."/>
            <person name="Vilgalys R."/>
            <person name="Henrissat B."/>
            <person name="Grigoriev I.V."/>
            <person name="Hibbett D."/>
            <person name="Nagy L.G."/>
            <person name="Martin F.M."/>
        </authorList>
    </citation>
    <scope>NUCLEOTIDE SEQUENCE</scope>
    <source>
        <strain evidence="2">BED1</strain>
    </source>
</reference>
<gene>
    <name evidence="2" type="ORF">L210DRAFT_3733934</name>
</gene>
<evidence type="ECO:0000313" key="3">
    <source>
        <dbReference type="Proteomes" id="UP001194468"/>
    </source>
</evidence>
<evidence type="ECO:0000313" key="2">
    <source>
        <dbReference type="EMBL" id="KAF8430430.1"/>
    </source>
</evidence>
<name>A0AAD4BH82_BOLED</name>
<protein>
    <submittedName>
        <fullName evidence="2">Uncharacterized protein</fullName>
    </submittedName>
</protein>
<feature type="region of interest" description="Disordered" evidence="1">
    <location>
        <begin position="40"/>
        <end position="66"/>
    </location>
</feature>
<sequence length="124" mass="14253">MSSWSHPDTHNCRDHIAIQHDQWDVQMTRLVDAYLDYRSRDSRDGFPTSVQSAISPEADEEPPEYPPGTIVNIELVDMFTRWRATLIARQGHLYRNENLLYHGYIDCSPVYPAIAISLCTLAAF</sequence>
<evidence type="ECO:0000256" key="1">
    <source>
        <dbReference type="SAM" id="MobiDB-lite"/>
    </source>
</evidence>
<dbReference type="AlphaFoldDB" id="A0AAD4BH82"/>
<dbReference type="Proteomes" id="UP001194468">
    <property type="component" value="Unassembled WGS sequence"/>
</dbReference>
<keyword evidence="3" id="KW-1185">Reference proteome</keyword>
<proteinExistence type="predicted"/>
<organism evidence="2 3">
    <name type="scientific">Boletus edulis BED1</name>
    <dbReference type="NCBI Taxonomy" id="1328754"/>
    <lineage>
        <taxon>Eukaryota</taxon>
        <taxon>Fungi</taxon>
        <taxon>Dikarya</taxon>
        <taxon>Basidiomycota</taxon>
        <taxon>Agaricomycotina</taxon>
        <taxon>Agaricomycetes</taxon>
        <taxon>Agaricomycetidae</taxon>
        <taxon>Boletales</taxon>
        <taxon>Boletineae</taxon>
        <taxon>Boletaceae</taxon>
        <taxon>Boletoideae</taxon>
        <taxon>Boletus</taxon>
    </lineage>
</organism>
<accession>A0AAD4BH82</accession>
<comment type="caution">
    <text evidence="2">The sequence shown here is derived from an EMBL/GenBank/DDBJ whole genome shotgun (WGS) entry which is preliminary data.</text>
</comment>
<reference evidence="2" key="2">
    <citation type="journal article" date="2020" name="Nat. Commun.">
        <title>Large-scale genome sequencing of mycorrhizal fungi provides insights into the early evolution of symbiotic traits.</title>
        <authorList>
            <person name="Miyauchi S."/>
            <person name="Kiss E."/>
            <person name="Kuo A."/>
            <person name="Drula E."/>
            <person name="Kohler A."/>
            <person name="Sanchez-Garcia M."/>
            <person name="Morin E."/>
            <person name="Andreopoulos B."/>
            <person name="Barry K.W."/>
            <person name="Bonito G."/>
            <person name="Buee M."/>
            <person name="Carver A."/>
            <person name="Chen C."/>
            <person name="Cichocki N."/>
            <person name="Clum A."/>
            <person name="Culley D."/>
            <person name="Crous P.W."/>
            <person name="Fauchery L."/>
            <person name="Girlanda M."/>
            <person name="Hayes R.D."/>
            <person name="Keri Z."/>
            <person name="LaButti K."/>
            <person name="Lipzen A."/>
            <person name="Lombard V."/>
            <person name="Magnuson J."/>
            <person name="Maillard F."/>
            <person name="Murat C."/>
            <person name="Nolan M."/>
            <person name="Ohm R.A."/>
            <person name="Pangilinan J."/>
            <person name="Pereira M.F."/>
            <person name="Perotto S."/>
            <person name="Peter M."/>
            <person name="Pfister S."/>
            <person name="Riley R."/>
            <person name="Sitrit Y."/>
            <person name="Stielow J.B."/>
            <person name="Szollosi G."/>
            <person name="Zifcakova L."/>
            <person name="Stursova M."/>
            <person name="Spatafora J.W."/>
            <person name="Tedersoo L."/>
            <person name="Vaario L.M."/>
            <person name="Yamada A."/>
            <person name="Yan M."/>
            <person name="Wang P."/>
            <person name="Xu J."/>
            <person name="Bruns T."/>
            <person name="Baldrian P."/>
            <person name="Vilgalys R."/>
            <person name="Dunand C."/>
            <person name="Henrissat B."/>
            <person name="Grigoriev I.V."/>
            <person name="Hibbett D."/>
            <person name="Nagy L.G."/>
            <person name="Martin F.M."/>
        </authorList>
    </citation>
    <scope>NUCLEOTIDE SEQUENCE</scope>
    <source>
        <strain evidence="2">BED1</strain>
    </source>
</reference>
<dbReference type="EMBL" id="WHUW01000063">
    <property type="protein sequence ID" value="KAF8430430.1"/>
    <property type="molecule type" value="Genomic_DNA"/>
</dbReference>